<dbReference type="Pfam" id="PF12804">
    <property type="entry name" value="NTP_transf_3"/>
    <property type="match status" value="1"/>
</dbReference>
<keyword evidence="1 4" id="KW-0460">Magnesium</keyword>
<feature type="binding site" evidence="4">
    <location>
        <position position="101"/>
    </location>
    <ligand>
        <name>GTP</name>
        <dbReference type="ChEBI" id="CHEBI:37565"/>
    </ligand>
</feature>
<comment type="similarity">
    <text evidence="4">Belongs to the MobA family.</text>
</comment>
<feature type="binding site" evidence="4">
    <location>
        <begin position="12"/>
        <end position="14"/>
    </location>
    <ligand>
        <name>GTP</name>
        <dbReference type="ChEBI" id="CHEBI:37565"/>
    </ligand>
</feature>
<dbReference type="NCBIfam" id="TIGR00176">
    <property type="entry name" value="mobB"/>
    <property type="match status" value="1"/>
</dbReference>
<keyword evidence="7" id="KW-0548">Nucleotidyltransferase</keyword>
<dbReference type="InterPro" id="IPR025877">
    <property type="entry name" value="MobA-like_NTP_Trfase"/>
</dbReference>
<dbReference type="FunFam" id="3.40.50.300:FF:000920">
    <property type="entry name" value="Molybdopterin-guanine dinucleotide biosynthesis protein B"/>
    <property type="match status" value="1"/>
</dbReference>
<keyword evidence="3 4" id="KW-0501">Molybdenum cofactor biosynthesis</keyword>
<dbReference type="NCBIfam" id="NF008021">
    <property type="entry name" value="PRK10751.1"/>
    <property type="match status" value="1"/>
</dbReference>
<dbReference type="GO" id="GO:0005737">
    <property type="term" value="C:cytoplasm"/>
    <property type="evidence" value="ECO:0007669"/>
    <property type="project" value="UniProtKB-SubCell"/>
</dbReference>
<dbReference type="PANTHER" id="PTHR40072">
    <property type="entry name" value="MOLYBDOPTERIN-GUANINE DINUCLEOTIDE BIOSYNTHESIS ADAPTER PROTEIN-RELATED"/>
    <property type="match status" value="1"/>
</dbReference>
<evidence type="ECO:0000313" key="7">
    <source>
        <dbReference type="EMBL" id="RRC99552.1"/>
    </source>
</evidence>
<dbReference type="InterPro" id="IPR004435">
    <property type="entry name" value="MobB_dom"/>
</dbReference>
<keyword evidence="4" id="KW-0547">Nucleotide-binding</keyword>
<evidence type="ECO:0000256" key="1">
    <source>
        <dbReference type="ARBA" id="ARBA00022842"/>
    </source>
</evidence>
<dbReference type="GO" id="GO:0005525">
    <property type="term" value="F:GTP binding"/>
    <property type="evidence" value="ECO:0007669"/>
    <property type="project" value="UniProtKB-UniRule"/>
</dbReference>
<feature type="domain" description="MobA-like NTP transferase" evidence="6">
    <location>
        <begin position="9"/>
        <end position="166"/>
    </location>
</feature>
<evidence type="ECO:0000256" key="4">
    <source>
        <dbReference type="HAMAP-Rule" id="MF_00316"/>
    </source>
</evidence>
<dbReference type="SUPFAM" id="SSF52540">
    <property type="entry name" value="P-loop containing nucleoside triphosphate hydrolases"/>
    <property type="match status" value="1"/>
</dbReference>
<feature type="binding site" evidence="4">
    <location>
        <position position="71"/>
    </location>
    <ligand>
        <name>GTP</name>
        <dbReference type="ChEBI" id="CHEBI:37565"/>
    </ligand>
</feature>
<evidence type="ECO:0000313" key="8">
    <source>
        <dbReference type="Proteomes" id="UP000267535"/>
    </source>
</evidence>
<dbReference type="GO" id="GO:0006777">
    <property type="term" value="P:Mo-molybdopterin cofactor biosynthetic process"/>
    <property type="evidence" value="ECO:0007669"/>
    <property type="project" value="UniProtKB-KW"/>
</dbReference>
<dbReference type="SUPFAM" id="SSF53448">
    <property type="entry name" value="Nucleotide-diphospho-sugar transferases"/>
    <property type="match status" value="1"/>
</dbReference>
<evidence type="ECO:0000259" key="5">
    <source>
        <dbReference type="Pfam" id="PF03205"/>
    </source>
</evidence>
<evidence type="ECO:0000256" key="2">
    <source>
        <dbReference type="ARBA" id="ARBA00023134"/>
    </source>
</evidence>
<dbReference type="InterPro" id="IPR052539">
    <property type="entry name" value="MGD_biosynthesis_adapter"/>
</dbReference>
<dbReference type="Gene3D" id="3.40.50.300">
    <property type="entry name" value="P-loop containing nucleotide triphosphate hydrolases"/>
    <property type="match status" value="1"/>
</dbReference>
<dbReference type="NCBIfam" id="TIGR02665">
    <property type="entry name" value="molyb_mobA"/>
    <property type="match status" value="1"/>
</dbReference>
<dbReference type="InterPro" id="IPR027417">
    <property type="entry name" value="P-loop_NTPase"/>
</dbReference>
<keyword evidence="8" id="KW-1185">Reference proteome</keyword>
<accession>A0A3P1STQ3</accession>
<keyword evidence="4" id="KW-0963">Cytoplasm</keyword>
<keyword evidence="4" id="KW-0479">Metal-binding</keyword>
<dbReference type="Gene3D" id="3.90.550.10">
    <property type="entry name" value="Spore Coat Polysaccharide Biosynthesis Protein SpsA, Chain A"/>
    <property type="match status" value="1"/>
</dbReference>
<dbReference type="PANTHER" id="PTHR40072:SF1">
    <property type="entry name" value="MOLYBDOPTERIN-GUANINE DINUCLEOTIDE BIOSYNTHESIS ADAPTER PROTEIN"/>
    <property type="match status" value="1"/>
</dbReference>
<feature type="binding site" evidence="4">
    <location>
        <position position="101"/>
    </location>
    <ligand>
        <name>Mg(2+)</name>
        <dbReference type="ChEBI" id="CHEBI:18420"/>
    </ligand>
</feature>
<feature type="domain" description="Molybdopterin-guanine dinucleotide biosynthesis protein B (MobB)" evidence="5">
    <location>
        <begin position="199"/>
        <end position="332"/>
    </location>
</feature>
<evidence type="ECO:0000256" key="3">
    <source>
        <dbReference type="ARBA" id="ARBA00023150"/>
    </source>
</evidence>
<dbReference type="AlphaFoldDB" id="A0A3P1STQ3"/>
<keyword evidence="4 7" id="KW-0808">Transferase</keyword>
<comment type="subcellular location">
    <subcellularLocation>
        <location evidence="4">Cytoplasm</location>
    </subcellularLocation>
</comment>
<sequence>MSNTDQITAVILAGGMARRMGGIDKGWMGLDGKPLIRHVLDRIQPQTGRCLINANRSLDAYGTLGLPVVTDLAGDFEGPLMGIATGLHHAATEWVLFAPCDSPFLPVDLAERMLSQAEEQSADIAVAHDGKRLQPVVALIKRSLLESLQAVLAAGERKIDRWYAQHRMIEVDFSDSPDGFINVNRRDDLAELQQMPKLLGLAAWSGTGKTTLLKKLLPELKASGIRVGVIKHAHHQFDIDHPGKDSYELRHSGADQVLICSSNRWALMVEENQGDMPSLTRMLSKMDCSKLDLVLVEGYKKAEIPKIELYRRALEKPQLHGEDNNIIAVASDGPMQLARDLPQLDLNNTDAMVAFIEDFSKGFIKSDMQESDHG</sequence>
<dbReference type="Proteomes" id="UP000267535">
    <property type="component" value="Unassembled WGS sequence"/>
</dbReference>
<dbReference type="InterPro" id="IPR029044">
    <property type="entry name" value="Nucleotide-diphossugar_trans"/>
</dbReference>
<organism evidence="7 8">
    <name type="scientific">Amphritea balenae</name>
    <dbReference type="NCBI Taxonomy" id="452629"/>
    <lineage>
        <taxon>Bacteria</taxon>
        <taxon>Pseudomonadati</taxon>
        <taxon>Pseudomonadota</taxon>
        <taxon>Gammaproteobacteria</taxon>
        <taxon>Oceanospirillales</taxon>
        <taxon>Oceanospirillaceae</taxon>
        <taxon>Amphritea</taxon>
    </lineage>
</organism>
<evidence type="ECO:0000259" key="6">
    <source>
        <dbReference type="Pfam" id="PF12804"/>
    </source>
</evidence>
<reference evidence="7 8" key="1">
    <citation type="submission" date="2018-11" db="EMBL/GenBank/DDBJ databases">
        <title>The draft genome sequence of Amphritea balenae JAMM 1525T.</title>
        <authorList>
            <person name="Fang Z."/>
            <person name="Zhang Y."/>
            <person name="Han X."/>
        </authorList>
    </citation>
    <scope>NUCLEOTIDE SEQUENCE [LARGE SCALE GENOMIC DNA]</scope>
    <source>
        <strain evidence="7 8">JAMM 1525</strain>
    </source>
</reference>
<keyword evidence="2 4" id="KW-0342">GTP-binding</keyword>
<dbReference type="InterPro" id="IPR013482">
    <property type="entry name" value="Molybde_CF_guanTrfase"/>
</dbReference>
<dbReference type="EMBL" id="RQXV01000004">
    <property type="protein sequence ID" value="RRC99552.1"/>
    <property type="molecule type" value="Genomic_DNA"/>
</dbReference>
<comment type="function">
    <text evidence="4">Transfers a GMP moiety from GTP to Mo-molybdopterin (Mo-MPT) cofactor (Moco or molybdenum cofactor) to form Mo-molybdopterin guanine dinucleotide (Mo-MGD) cofactor.</text>
</comment>
<dbReference type="CDD" id="cd02503">
    <property type="entry name" value="MobA"/>
    <property type="match status" value="1"/>
</dbReference>
<comment type="caution">
    <text evidence="7">The sequence shown here is derived from an EMBL/GenBank/DDBJ whole genome shotgun (WGS) entry which is preliminary data.</text>
</comment>
<dbReference type="HAMAP" id="MF_00316">
    <property type="entry name" value="MobA"/>
    <property type="match status" value="1"/>
</dbReference>
<protein>
    <recommendedName>
        <fullName evidence="4">Molybdenum cofactor guanylyltransferase</fullName>
        <shortName evidence="4">MoCo guanylyltransferase</shortName>
        <ecNumber evidence="4">2.7.7.77</ecNumber>
    </recommendedName>
    <alternativeName>
        <fullName evidence="4">GTP:molybdopterin guanylyltransferase</fullName>
    </alternativeName>
    <alternativeName>
        <fullName evidence="4">Mo-MPT guanylyltransferase</fullName>
    </alternativeName>
    <alternativeName>
        <fullName evidence="4">Molybdopterin guanylyltransferase</fullName>
    </alternativeName>
    <alternativeName>
        <fullName evidence="4">Molybdopterin-guanine dinucleotide synthase</fullName>
        <shortName evidence="4">MGD synthase</shortName>
    </alternativeName>
</protein>
<feature type="binding site" evidence="4">
    <location>
        <position position="53"/>
    </location>
    <ligand>
        <name>GTP</name>
        <dbReference type="ChEBI" id="CHEBI:37565"/>
    </ligand>
</feature>
<comment type="cofactor">
    <cofactor evidence="4">
        <name>Mg(2+)</name>
        <dbReference type="ChEBI" id="CHEBI:18420"/>
    </cofactor>
</comment>
<dbReference type="Pfam" id="PF03205">
    <property type="entry name" value="MobB"/>
    <property type="match status" value="1"/>
</dbReference>
<dbReference type="EC" id="2.7.7.77" evidence="4"/>
<gene>
    <name evidence="4 7" type="primary">mobA</name>
    <name evidence="7" type="ORF">EHS89_08585</name>
</gene>
<name>A0A3P1STQ3_9GAMM</name>
<comment type="domain">
    <text evidence="4">The N-terminal domain determines nucleotide recognition and specific binding, while the C-terminal domain determines the specific binding to the target protein.</text>
</comment>
<comment type="subunit">
    <text evidence="4">Monomer.</text>
</comment>
<dbReference type="GO" id="GO:0046872">
    <property type="term" value="F:metal ion binding"/>
    <property type="evidence" value="ECO:0007669"/>
    <property type="project" value="UniProtKB-KW"/>
</dbReference>
<proteinExistence type="inferred from homology"/>
<dbReference type="CDD" id="cd03116">
    <property type="entry name" value="MobB"/>
    <property type="match status" value="1"/>
</dbReference>
<dbReference type="OrthoDB" id="9788394at2"/>
<dbReference type="RefSeq" id="WP_124925742.1">
    <property type="nucleotide sequence ID" value="NZ_BMOH01000006.1"/>
</dbReference>
<comment type="catalytic activity">
    <reaction evidence="4">
        <text>Mo-molybdopterin + GTP + H(+) = Mo-molybdopterin guanine dinucleotide + diphosphate</text>
        <dbReference type="Rhea" id="RHEA:34243"/>
        <dbReference type="ChEBI" id="CHEBI:15378"/>
        <dbReference type="ChEBI" id="CHEBI:33019"/>
        <dbReference type="ChEBI" id="CHEBI:37565"/>
        <dbReference type="ChEBI" id="CHEBI:71302"/>
        <dbReference type="ChEBI" id="CHEBI:71310"/>
        <dbReference type="EC" id="2.7.7.77"/>
    </reaction>
</comment>
<dbReference type="GO" id="GO:0061603">
    <property type="term" value="F:molybdenum cofactor guanylyltransferase activity"/>
    <property type="evidence" value="ECO:0007669"/>
    <property type="project" value="UniProtKB-EC"/>
</dbReference>
<feature type="binding site" evidence="4">
    <location>
        <position position="25"/>
    </location>
    <ligand>
        <name>GTP</name>
        <dbReference type="ChEBI" id="CHEBI:37565"/>
    </ligand>
</feature>